<feature type="repeat" description="WD" evidence="1">
    <location>
        <begin position="327"/>
        <end position="367"/>
    </location>
</feature>
<organism evidence="3 4">
    <name type="scientific">Boothiomyces macroporosus</name>
    <dbReference type="NCBI Taxonomy" id="261099"/>
    <lineage>
        <taxon>Eukaryota</taxon>
        <taxon>Fungi</taxon>
        <taxon>Fungi incertae sedis</taxon>
        <taxon>Chytridiomycota</taxon>
        <taxon>Chytridiomycota incertae sedis</taxon>
        <taxon>Chytridiomycetes</taxon>
        <taxon>Rhizophydiales</taxon>
        <taxon>Terramycetaceae</taxon>
        <taxon>Boothiomyces</taxon>
    </lineage>
</organism>
<dbReference type="PROSITE" id="PS50294">
    <property type="entry name" value="WD_REPEATS_REGION"/>
    <property type="match status" value="1"/>
</dbReference>
<evidence type="ECO:0000256" key="1">
    <source>
        <dbReference type="PROSITE-ProRule" id="PRU00221"/>
    </source>
</evidence>
<dbReference type="SMART" id="SM00320">
    <property type="entry name" value="WD40"/>
    <property type="match status" value="4"/>
</dbReference>
<name>A0AAD5ULH4_9FUNG</name>
<evidence type="ECO:0000256" key="2">
    <source>
        <dbReference type="SAM" id="MobiDB-lite"/>
    </source>
</evidence>
<feature type="region of interest" description="Disordered" evidence="2">
    <location>
        <begin position="48"/>
        <end position="69"/>
    </location>
</feature>
<keyword evidence="1" id="KW-0853">WD repeat</keyword>
<evidence type="ECO:0000313" key="3">
    <source>
        <dbReference type="EMBL" id="KAJ3261397.1"/>
    </source>
</evidence>
<dbReference type="InterPro" id="IPR001680">
    <property type="entry name" value="WD40_rpt"/>
</dbReference>
<dbReference type="EMBL" id="JADGKB010000006">
    <property type="protein sequence ID" value="KAJ3261397.1"/>
    <property type="molecule type" value="Genomic_DNA"/>
</dbReference>
<dbReference type="AlphaFoldDB" id="A0AAD5ULH4"/>
<dbReference type="PANTHER" id="PTHR44080">
    <property type="entry name" value="E3 UBIQUITIN-PROTEIN LIGASE COP1"/>
    <property type="match status" value="1"/>
</dbReference>
<dbReference type="PROSITE" id="PS50082">
    <property type="entry name" value="WD_REPEATS_2"/>
    <property type="match status" value="1"/>
</dbReference>
<dbReference type="GO" id="GO:0043161">
    <property type="term" value="P:proteasome-mediated ubiquitin-dependent protein catabolic process"/>
    <property type="evidence" value="ECO:0007669"/>
    <property type="project" value="TreeGrafter"/>
</dbReference>
<gene>
    <name evidence="3" type="primary">RFWD2</name>
    <name evidence="3" type="ORF">HK103_006005</name>
</gene>
<dbReference type="Pfam" id="PF00400">
    <property type="entry name" value="WD40"/>
    <property type="match status" value="2"/>
</dbReference>
<reference evidence="3" key="1">
    <citation type="submission" date="2020-05" db="EMBL/GenBank/DDBJ databases">
        <title>Phylogenomic resolution of chytrid fungi.</title>
        <authorList>
            <person name="Stajich J.E."/>
            <person name="Amses K."/>
            <person name="Simmons R."/>
            <person name="Seto K."/>
            <person name="Myers J."/>
            <person name="Bonds A."/>
            <person name="Quandt C.A."/>
            <person name="Barry K."/>
            <person name="Liu P."/>
            <person name="Grigoriev I."/>
            <person name="Longcore J.E."/>
            <person name="James T.Y."/>
        </authorList>
    </citation>
    <scope>NUCLEOTIDE SEQUENCE</scope>
    <source>
        <strain evidence="3">PLAUS21</strain>
    </source>
</reference>
<dbReference type="Proteomes" id="UP001210925">
    <property type="component" value="Unassembled WGS sequence"/>
</dbReference>
<dbReference type="InterPro" id="IPR036322">
    <property type="entry name" value="WD40_repeat_dom_sf"/>
</dbReference>
<dbReference type="Gene3D" id="2.130.10.10">
    <property type="entry name" value="YVTN repeat-like/Quinoprotein amine dehydrogenase"/>
    <property type="match status" value="2"/>
</dbReference>
<evidence type="ECO:0000313" key="4">
    <source>
        <dbReference type="Proteomes" id="UP001210925"/>
    </source>
</evidence>
<dbReference type="GO" id="GO:0061630">
    <property type="term" value="F:ubiquitin protein ligase activity"/>
    <property type="evidence" value="ECO:0007669"/>
    <property type="project" value="InterPro"/>
</dbReference>
<dbReference type="InterPro" id="IPR015943">
    <property type="entry name" value="WD40/YVTN_repeat-like_dom_sf"/>
</dbReference>
<comment type="caution">
    <text evidence="3">The sequence shown here is derived from an EMBL/GenBank/DDBJ whole genome shotgun (WGS) entry which is preliminary data.</text>
</comment>
<sequence>MDEKLLEALLLQNFLVQTKNEKIKLLEKLKGEINFISNDLNAVQSSIDSQLPKPTSLPAQVPEPGEIDSTSRKRVHLDVELVQIESEVGDKHSQYISPVFQRAQKSYNSRIHRHIKDLQDNYFSWRYKGKRWLKPANVDETGGAISGMEEFSSTLVNCSKYSSFNTLATVKYVDSYFNYALSIVSSIEFDKDDEYFATAGVTKRIKIFNYETVVSDFGGISSRFISGKSRNVSENESLSDKHHSRLRIPRYPEREIPCESKISGGDDAKVKLWSTNQKNSVGTIESKANICSVKYHPCNGEQLIFGSADHHLHYYDLRNTKSPLYIFKGHKKAVSYVKFLNSDEIVSASTDCSLRLWSLKESLNSPSNQAISSLRTYSGHVNEKNFVGLSVNSDGKYISCGSESNQVYAYYSQLSKPIATHKFGASYDSITVSTF</sequence>
<proteinExistence type="predicted"/>
<accession>A0AAD5ULH4</accession>
<dbReference type="InterPro" id="IPR042755">
    <property type="entry name" value="COP1"/>
</dbReference>
<protein>
    <submittedName>
        <fullName evidence="3">RING finger and WD repeat domain-containing protein 2</fullName>
    </submittedName>
</protein>
<keyword evidence="4" id="KW-1185">Reference proteome</keyword>
<dbReference type="SUPFAM" id="SSF50978">
    <property type="entry name" value="WD40 repeat-like"/>
    <property type="match status" value="1"/>
</dbReference>
<dbReference type="PANTHER" id="PTHR44080:SF1">
    <property type="entry name" value="E3 UBIQUITIN-PROTEIN LIGASE COP1"/>
    <property type="match status" value="1"/>
</dbReference>